<dbReference type="PROSITE" id="PS00211">
    <property type="entry name" value="ABC_TRANSPORTER_1"/>
    <property type="match status" value="1"/>
</dbReference>
<evidence type="ECO:0008006" key="14">
    <source>
        <dbReference type="Google" id="ProtNLM"/>
    </source>
</evidence>
<evidence type="ECO:0000256" key="3">
    <source>
        <dbReference type="ARBA" id="ARBA00022692"/>
    </source>
</evidence>
<feature type="compositionally biased region" description="Low complexity" evidence="8">
    <location>
        <begin position="1"/>
        <end position="10"/>
    </location>
</feature>
<feature type="domain" description="ABC transmembrane type-1" evidence="11">
    <location>
        <begin position="61"/>
        <end position="344"/>
    </location>
</feature>
<dbReference type="PANTHER" id="PTHR43394:SF1">
    <property type="entry name" value="ATP-BINDING CASSETTE SUB-FAMILY B MEMBER 10, MITOCHONDRIAL"/>
    <property type="match status" value="1"/>
</dbReference>
<dbReference type="InterPro" id="IPR027417">
    <property type="entry name" value="P-loop_NTPase"/>
</dbReference>
<feature type="transmembrane region" description="Helical" evidence="9">
    <location>
        <begin position="62"/>
        <end position="83"/>
    </location>
</feature>
<evidence type="ECO:0000256" key="9">
    <source>
        <dbReference type="SAM" id="Phobius"/>
    </source>
</evidence>
<dbReference type="HOGENOM" id="CLU_000604_84_3_1"/>
<sequence length="635" mass="69014">MPIRSYSSLPSDPPPKPPPKTSIARFLPKLPSAFSKSPESSSSFRKLVSLAKAERKPLTTAVGLLLVSASVSLSVPFTIGKLIDFFSTTNPQLPLGLSAGSAAALLLVLFTTGAVANAGRAMIMKMAGQRIVARLREQTYTAALKQEVEFVERGEGDVLSRLSVDTTIVGESVTQNLSDGLRAVLMASVGLGAMFYLSPTLTTLMLVVVPPVSLGAVFYGRYIKKLSNRTQEAMGDMTKVASESLSALRTVQAFNAVPQEQEKFHQRVNHVLDLARKEAIATGIFFGSTGWSGNVTILALLGYGGTLVSRGDISVGDLTSLLLYTVYVGNGLQMLTSFFSSIMRGIGAGTRIFELLDRQPHIPPHQGTELPRDRRGVIKFENVQFEYPSRKGVDILKEFNLEVGVGESVAIVGKSGGGKSSIHALLLRYYDPVKGKVTFDGQDIREFTPESWREIIGVVPQDPVLFTGTIASNIAYGHPTATREQIEQAAREANCEFVWGMPHGFDTEIGRMSLSGGQRQRLAIARALLKKPAILALDEATSSLDATSELRVNDAIDKILRAKETTCLFVAHRLSTIARAERIVVLEDGRITESGTYRQLMKRENSRFRALMAAQLNATNTERTELPLTEEPVQP</sequence>
<dbReference type="FunCoup" id="A0A067NJP0">
    <property type="interactions" value="162"/>
</dbReference>
<dbReference type="GO" id="GO:0015421">
    <property type="term" value="F:ABC-type oligopeptide transporter activity"/>
    <property type="evidence" value="ECO:0007669"/>
    <property type="project" value="TreeGrafter"/>
</dbReference>
<evidence type="ECO:0000313" key="13">
    <source>
        <dbReference type="Proteomes" id="UP000027073"/>
    </source>
</evidence>
<dbReference type="VEuPathDB" id="FungiDB:PLEOSDRAFT_1104949"/>
<feature type="transmembrane region" description="Helical" evidence="9">
    <location>
        <begin position="203"/>
        <end position="222"/>
    </location>
</feature>
<gene>
    <name evidence="12" type="ORF">PLEOSDRAFT_1104949</name>
</gene>
<comment type="subcellular location">
    <subcellularLocation>
        <location evidence="1">Membrane</location>
        <topology evidence="1">Multi-pass membrane protein</topology>
    </subcellularLocation>
</comment>
<feature type="transmembrane region" description="Helical" evidence="9">
    <location>
        <begin position="279"/>
        <end position="301"/>
    </location>
</feature>
<dbReference type="InterPro" id="IPR011527">
    <property type="entry name" value="ABC1_TM_dom"/>
</dbReference>
<protein>
    <recommendedName>
        <fullName evidence="14">ABC transporter</fullName>
    </recommendedName>
</protein>
<dbReference type="PANTHER" id="PTHR43394">
    <property type="entry name" value="ATP-DEPENDENT PERMEASE MDL1, MITOCHONDRIAL"/>
    <property type="match status" value="1"/>
</dbReference>
<keyword evidence="5" id="KW-0067">ATP-binding</keyword>
<dbReference type="InParanoid" id="A0A067NJP0"/>
<dbReference type="OrthoDB" id="6500128at2759"/>
<dbReference type="InterPro" id="IPR003439">
    <property type="entry name" value="ABC_transporter-like_ATP-bd"/>
</dbReference>
<dbReference type="STRING" id="1137138.A0A067NJP0"/>
<proteinExistence type="inferred from homology"/>
<keyword evidence="7 9" id="KW-0472">Membrane</keyword>
<dbReference type="InterPro" id="IPR036640">
    <property type="entry name" value="ABC1_TM_sf"/>
</dbReference>
<dbReference type="Pfam" id="PF00664">
    <property type="entry name" value="ABC_membrane"/>
    <property type="match status" value="1"/>
</dbReference>
<comment type="similarity">
    <text evidence="2">Belongs to the ABC transporter superfamily. ABCB family. Mitochondrial peptide exporter (TC 3.A.1.212) subfamily.</text>
</comment>
<accession>A0A067NJP0</accession>
<dbReference type="PROSITE" id="PS50893">
    <property type="entry name" value="ABC_TRANSPORTER_2"/>
    <property type="match status" value="1"/>
</dbReference>
<keyword evidence="3 9" id="KW-0812">Transmembrane</keyword>
<dbReference type="Proteomes" id="UP000027073">
    <property type="component" value="Unassembled WGS sequence"/>
</dbReference>
<dbReference type="InterPro" id="IPR039421">
    <property type="entry name" value="Type_1_exporter"/>
</dbReference>
<reference evidence="13" key="1">
    <citation type="journal article" date="2014" name="Proc. Natl. Acad. Sci. U.S.A.">
        <title>Extensive sampling of basidiomycete genomes demonstrates inadequacy of the white-rot/brown-rot paradigm for wood decay fungi.</title>
        <authorList>
            <person name="Riley R."/>
            <person name="Salamov A.A."/>
            <person name="Brown D.W."/>
            <person name="Nagy L.G."/>
            <person name="Floudas D."/>
            <person name="Held B.W."/>
            <person name="Levasseur A."/>
            <person name="Lombard V."/>
            <person name="Morin E."/>
            <person name="Otillar R."/>
            <person name="Lindquist E.A."/>
            <person name="Sun H."/>
            <person name="LaButti K.M."/>
            <person name="Schmutz J."/>
            <person name="Jabbour D."/>
            <person name="Luo H."/>
            <person name="Baker S.E."/>
            <person name="Pisabarro A.G."/>
            <person name="Walton J.D."/>
            <person name="Blanchette R.A."/>
            <person name="Henrissat B."/>
            <person name="Martin F."/>
            <person name="Cullen D."/>
            <person name="Hibbett D.S."/>
            <person name="Grigoriev I.V."/>
        </authorList>
    </citation>
    <scope>NUCLEOTIDE SEQUENCE [LARGE SCALE GENOMIC DNA]</scope>
    <source>
        <strain evidence="13">PC15</strain>
    </source>
</reference>
<evidence type="ECO:0000256" key="6">
    <source>
        <dbReference type="ARBA" id="ARBA00022989"/>
    </source>
</evidence>
<evidence type="ECO:0000256" key="2">
    <source>
        <dbReference type="ARBA" id="ARBA00005580"/>
    </source>
</evidence>
<dbReference type="GO" id="GO:0005524">
    <property type="term" value="F:ATP binding"/>
    <property type="evidence" value="ECO:0007669"/>
    <property type="project" value="UniProtKB-KW"/>
</dbReference>
<evidence type="ECO:0000313" key="12">
    <source>
        <dbReference type="EMBL" id="KDQ28283.1"/>
    </source>
</evidence>
<dbReference type="Gene3D" id="3.40.50.300">
    <property type="entry name" value="P-loop containing nucleotide triphosphate hydrolases"/>
    <property type="match status" value="1"/>
</dbReference>
<feature type="transmembrane region" description="Helical" evidence="9">
    <location>
        <begin position="95"/>
        <end position="116"/>
    </location>
</feature>
<dbReference type="GO" id="GO:0005743">
    <property type="term" value="C:mitochondrial inner membrane"/>
    <property type="evidence" value="ECO:0007669"/>
    <property type="project" value="TreeGrafter"/>
</dbReference>
<feature type="region of interest" description="Disordered" evidence="8">
    <location>
        <begin position="1"/>
        <end position="22"/>
    </location>
</feature>
<evidence type="ECO:0000256" key="5">
    <source>
        <dbReference type="ARBA" id="ARBA00022840"/>
    </source>
</evidence>
<dbReference type="SUPFAM" id="SSF52540">
    <property type="entry name" value="P-loop containing nucleoside triphosphate hydrolases"/>
    <property type="match status" value="1"/>
</dbReference>
<dbReference type="EMBL" id="KL198008">
    <property type="protein sequence ID" value="KDQ28283.1"/>
    <property type="molecule type" value="Genomic_DNA"/>
</dbReference>
<dbReference type="InterPro" id="IPR017871">
    <property type="entry name" value="ABC_transporter-like_CS"/>
</dbReference>
<dbReference type="Gene3D" id="1.20.1560.10">
    <property type="entry name" value="ABC transporter type 1, transmembrane domain"/>
    <property type="match status" value="1"/>
</dbReference>
<keyword evidence="4" id="KW-0547">Nucleotide-binding</keyword>
<evidence type="ECO:0000256" key="4">
    <source>
        <dbReference type="ARBA" id="ARBA00022741"/>
    </source>
</evidence>
<evidence type="ECO:0000259" key="10">
    <source>
        <dbReference type="PROSITE" id="PS50893"/>
    </source>
</evidence>
<feature type="transmembrane region" description="Helical" evidence="9">
    <location>
        <begin position="180"/>
        <end position="197"/>
    </location>
</feature>
<dbReference type="FunFam" id="1.20.1560.10:FF:000085">
    <property type="entry name" value="Probable ATP-binding cassette (ABC) transporter"/>
    <property type="match status" value="1"/>
</dbReference>
<keyword evidence="6 9" id="KW-1133">Transmembrane helix</keyword>
<dbReference type="SUPFAM" id="SSF90123">
    <property type="entry name" value="ABC transporter transmembrane region"/>
    <property type="match status" value="1"/>
</dbReference>
<evidence type="ECO:0000256" key="7">
    <source>
        <dbReference type="ARBA" id="ARBA00023136"/>
    </source>
</evidence>
<feature type="domain" description="ABC transporter" evidence="10">
    <location>
        <begin position="378"/>
        <end position="613"/>
    </location>
</feature>
<dbReference type="FunFam" id="3.40.50.300:FF:000218">
    <property type="entry name" value="Multidrug ABC transporter ATP-binding protein"/>
    <property type="match status" value="1"/>
</dbReference>
<dbReference type="GO" id="GO:0090374">
    <property type="term" value="P:oligopeptide export from mitochondrion"/>
    <property type="evidence" value="ECO:0007669"/>
    <property type="project" value="TreeGrafter"/>
</dbReference>
<dbReference type="CDD" id="cd18573">
    <property type="entry name" value="ABC_6TM_ABCB10_like"/>
    <property type="match status" value="1"/>
</dbReference>
<feature type="compositionally biased region" description="Pro residues" evidence="8">
    <location>
        <begin position="11"/>
        <end position="20"/>
    </location>
</feature>
<dbReference type="InterPro" id="IPR003593">
    <property type="entry name" value="AAA+_ATPase"/>
</dbReference>
<evidence type="ECO:0000256" key="8">
    <source>
        <dbReference type="SAM" id="MobiDB-lite"/>
    </source>
</evidence>
<name>A0A067NJP0_PLEO1</name>
<evidence type="ECO:0000259" key="11">
    <source>
        <dbReference type="PROSITE" id="PS50929"/>
    </source>
</evidence>
<dbReference type="SMART" id="SM00382">
    <property type="entry name" value="AAA"/>
    <property type="match status" value="1"/>
</dbReference>
<organism evidence="12 13">
    <name type="scientific">Pleurotus ostreatus (strain PC15)</name>
    <name type="common">Oyster mushroom</name>
    <dbReference type="NCBI Taxonomy" id="1137138"/>
    <lineage>
        <taxon>Eukaryota</taxon>
        <taxon>Fungi</taxon>
        <taxon>Dikarya</taxon>
        <taxon>Basidiomycota</taxon>
        <taxon>Agaricomycotina</taxon>
        <taxon>Agaricomycetes</taxon>
        <taxon>Agaricomycetidae</taxon>
        <taxon>Agaricales</taxon>
        <taxon>Pleurotineae</taxon>
        <taxon>Pleurotaceae</taxon>
        <taxon>Pleurotus</taxon>
    </lineage>
</organism>
<dbReference type="Pfam" id="PF00005">
    <property type="entry name" value="ABC_tran"/>
    <property type="match status" value="1"/>
</dbReference>
<dbReference type="AlphaFoldDB" id="A0A067NJP0"/>
<dbReference type="PROSITE" id="PS50929">
    <property type="entry name" value="ABC_TM1F"/>
    <property type="match status" value="1"/>
</dbReference>
<evidence type="ECO:0000256" key="1">
    <source>
        <dbReference type="ARBA" id="ARBA00004141"/>
    </source>
</evidence>
<dbReference type="GO" id="GO:0016887">
    <property type="term" value="F:ATP hydrolysis activity"/>
    <property type="evidence" value="ECO:0007669"/>
    <property type="project" value="InterPro"/>
</dbReference>
<feature type="transmembrane region" description="Helical" evidence="9">
    <location>
        <begin position="321"/>
        <end position="342"/>
    </location>
</feature>